<comment type="function">
    <text evidence="2">Antitoxin component of a type II toxin-antitoxin (TA) system.</text>
</comment>
<keyword evidence="4" id="KW-1185">Reference proteome</keyword>
<organism evidence="3 4">
    <name type="scientific">Candidatus Acidiferrum panamense</name>
    <dbReference type="NCBI Taxonomy" id="2741543"/>
    <lineage>
        <taxon>Bacteria</taxon>
        <taxon>Pseudomonadati</taxon>
        <taxon>Acidobacteriota</taxon>
        <taxon>Terriglobia</taxon>
        <taxon>Candidatus Acidiferrales</taxon>
        <taxon>Candidatus Acidiferrum</taxon>
    </lineage>
</organism>
<comment type="similarity">
    <text evidence="1 2">Belongs to the phD/YefM antitoxin family.</text>
</comment>
<evidence type="ECO:0000256" key="2">
    <source>
        <dbReference type="RuleBase" id="RU362080"/>
    </source>
</evidence>
<sequence>MRSVNVAELKNQLSKYVSFAKGGEEVVIRDRNLPVAKLVPFSAEDAYHQELVLVAAGKLRLPKVRLNVKELLKIPTGRVKGNKAMQAVLADREEKV</sequence>
<name>A0A7V8NW24_9BACT</name>
<evidence type="ECO:0000256" key="1">
    <source>
        <dbReference type="ARBA" id="ARBA00009981"/>
    </source>
</evidence>
<accession>A0A7V8NW24</accession>
<dbReference type="NCBIfam" id="TIGR01552">
    <property type="entry name" value="phd_fam"/>
    <property type="match status" value="1"/>
</dbReference>
<dbReference type="PANTHER" id="PTHR35377">
    <property type="entry name" value="ANTITOXIN VAPB49-RELATED-RELATED"/>
    <property type="match status" value="1"/>
</dbReference>
<dbReference type="Proteomes" id="UP000567293">
    <property type="component" value="Unassembled WGS sequence"/>
</dbReference>
<protein>
    <recommendedName>
        <fullName evidence="2">Antitoxin</fullName>
    </recommendedName>
</protein>
<dbReference type="EMBL" id="JACDQQ010002433">
    <property type="protein sequence ID" value="MBA0088300.1"/>
    <property type="molecule type" value="Genomic_DNA"/>
</dbReference>
<dbReference type="InterPro" id="IPR036165">
    <property type="entry name" value="YefM-like_sf"/>
</dbReference>
<evidence type="ECO:0000313" key="3">
    <source>
        <dbReference type="EMBL" id="MBA0088300.1"/>
    </source>
</evidence>
<gene>
    <name evidence="3" type="ORF">HRJ53_25225</name>
</gene>
<dbReference type="InterPro" id="IPR006442">
    <property type="entry name" value="Antitoxin_Phd/YefM"/>
</dbReference>
<dbReference type="InterPro" id="IPR051416">
    <property type="entry name" value="phD-YefM_TA_antitoxins"/>
</dbReference>
<proteinExistence type="inferred from homology"/>
<dbReference type="AlphaFoldDB" id="A0A7V8NW24"/>
<dbReference type="Pfam" id="PF02604">
    <property type="entry name" value="PhdYeFM_antitox"/>
    <property type="match status" value="1"/>
</dbReference>
<evidence type="ECO:0000313" key="4">
    <source>
        <dbReference type="Proteomes" id="UP000567293"/>
    </source>
</evidence>
<comment type="caution">
    <text evidence="3">The sequence shown here is derived from an EMBL/GenBank/DDBJ whole genome shotgun (WGS) entry which is preliminary data.</text>
</comment>
<reference evidence="3" key="1">
    <citation type="submission" date="2020-06" db="EMBL/GenBank/DDBJ databases">
        <title>Legume-microbial interactions unlock mineral nutrients during tropical forest succession.</title>
        <authorList>
            <person name="Epihov D.Z."/>
        </authorList>
    </citation>
    <scope>NUCLEOTIDE SEQUENCE [LARGE SCALE GENOMIC DNA]</scope>
    <source>
        <strain evidence="3">Pan2503</strain>
    </source>
</reference>
<dbReference type="SUPFAM" id="SSF143120">
    <property type="entry name" value="YefM-like"/>
    <property type="match status" value="1"/>
</dbReference>
<dbReference type="Gene3D" id="3.40.1620.10">
    <property type="entry name" value="YefM-like domain"/>
    <property type="match status" value="1"/>
</dbReference>